<dbReference type="AlphaFoldDB" id="A0A542YPB1"/>
<feature type="chain" id="PRO_5039190315" evidence="3">
    <location>
        <begin position="26"/>
        <end position="343"/>
    </location>
</feature>
<feature type="compositionally biased region" description="Acidic residues" evidence="2">
    <location>
        <begin position="329"/>
        <end position="343"/>
    </location>
</feature>
<dbReference type="EMBL" id="VFOP01000001">
    <property type="protein sequence ID" value="TQL49887.1"/>
    <property type="molecule type" value="Genomic_DNA"/>
</dbReference>
<evidence type="ECO:0000256" key="2">
    <source>
        <dbReference type="SAM" id="MobiDB-lite"/>
    </source>
</evidence>
<dbReference type="PANTHER" id="PTHR35936:SF17">
    <property type="entry name" value="ARGININE-BINDING EXTRACELLULAR PROTEIN ARTP"/>
    <property type="match status" value="1"/>
</dbReference>
<dbReference type="Pfam" id="PF00497">
    <property type="entry name" value="SBP_bac_3"/>
    <property type="match status" value="1"/>
</dbReference>
<feature type="domain" description="Solute-binding protein family 3/N-terminal" evidence="4">
    <location>
        <begin position="62"/>
        <end position="294"/>
    </location>
</feature>
<dbReference type="Proteomes" id="UP000319516">
    <property type="component" value="Unassembled WGS sequence"/>
</dbReference>
<feature type="compositionally biased region" description="Polar residues" evidence="2">
    <location>
        <begin position="316"/>
        <end position="325"/>
    </location>
</feature>
<reference evidence="5 6" key="1">
    <citation type="submission" date="2019-06" db="EMBL/GenBank/DDBJ databases">
        <title>Sequencing the genomes of 1000 actinobacteria strains.</title>
        <authorList>
            <person name="Klenk H.-P."/>
        </authorList>
    </citation>
    <scope>NUCLEOTIDE SEQUENCE [LARGE SCALE GENOMIC DNA]</scope>
    <source>
        <strain evidence="5 6">DSM 12335</strain>
    </source>
</reference>
<organism evidence="5 6">
    <name type="scientific">Ornithinicoccus hortensis</name>
    <dbReference type="NCBI Taxonomy" id="82346"/>
    <lineage>
        <taxon>Bacteria</taxon>
        <taxon>Bacillati</taxon>
        <taxon>Actinomycetota</taxon>
        <taxon>Actinomycetes</taxon>
        <taxon>Micrococcales</taxon>
        <taxon>Intrasporangiaceae</taxon>
        <taxon>Ornithinicoccus</taxon>
    </lineage>
</organism>
<dbReference type="SMART" id="SM00062">
    <property type="entry name" value="PBPb"/>
    <property type="match status" value="1"/>
</dbReference>
<dbReference type="SUPFAM" id="SSF53850">
    <property type="entry name" value="Periplasmic binding protein-like II"/>
    <property type="match status" value="1"/>
</dbReference>
<accession>A0A542YPB1</accession>
<dbReference type="PROSITE" id="PS51257">
    <property type="entry name" value="PROKAR_LIPOPROTEIN"/>
    <property type="match status" value="1"/>
</dbReference>
<protein>
    <submittedName>
        <fullName evidence="5">Amino acid ABC transporter substrate-binding protein (PAAT family)</fullName>
    </submittedName>
</protein>
<evidence type="ECO:0000256" key="3">
    <source>
        <dbReference type="SAM" id="SignalP"/>
    </source>
</evidence>
<comment type="caution">
    <text evidence="5">The sequence shown here is derived from an EMBL/GenBank/DDBJ whole genome shotgun (WGS) entry which is preliminary data.</text>
</comment>
<keyword evidence="6" id="KW-1185">Reference proteome</keyword>
<evidence type="ECO:0000313" key="5">
    <source>
        <dbReference type="EMBL" id="TQL49887.1"/>
    </source>
</evidence>
<feature type="region of interest" description="Disordered" evidence="2">
    <location>
        <begin position="311"/>
        <end position="343"/>
    </location>
</feature>
<keyword evidence="1 3" id="KW-0732">Signal</keyword>
<dbReference type="OrthoDB" id="9768183at2"/>
<dbReference type="RefSeq" id="WP_141784094.1">
    <property type="nucleotide sequence ID" value="NZ_BAAAIK010000004.1"/>
</dbReference>
<evidence type="ECO:0000259" key="4">
    <source>
        <dbReference type="SMART" id="SM00062"/>
    </source>
</evidence>
<gene>
    <name evidence="5" type="ORF">FB467_0983</name>
</gene>
<dbReference type="PANTHER" id="PTHR35936">
    <property type="entry name" value="MEMBRANE-BOUND LYTIC MUREIN TRANSGLYCOSYLASE F"/>
    <property type="match status" value="1"/>
</dbReference>
<feature type="signal peptide" evidence="3">
    <location>
        <begin position="1"/>
        <end position="25"/>
    </location>
</feature>
<dbReference type="Gene3D" id="3.40.190.10">
    <property type="entry name" value="Periplasmic binding protein-like II"/>
    <property type="match status" value="2"/>
</dbReference>
<name>A0A542YPB1_9MICO</name>
<proteinExistence type="predicted"/>
<dbReference type="InterPro" id="IPR001638">
    <property type="entry name" value="Solute-binding_3/MltF_N"/>
</dbReference>
<evidence type="ECO:0000313" key="6">
    <source>
        <dbReference type="Proteomes" id="UP000319516"/>
    </source>
</evidence>
<evidence type="ECO:0000256" key="1">
    <source>
        <dbReference type="ARBA" id="ARBA00022729"/>
    </source>
</evidence>
<sequence>MKIQGRNRGGVFVACLAAGALVLTACGSKDDAGTGGGDGDGGGDTGNSEGAGLLEELQEQGTITVAFAGEQPYSWEDDNGELTGATIALDREIYKALGIDTVEGQYVDWNALIPGLNKGEYDSVSAGMSILPDRCAQASFSKPTLMYTTGLMVPEGNPMGLTDLQSIVDADALVAVQSATIEQGYLEDDMGYGNTMSVASSLDGMEAVASGQADAFALTAISLRTMAENNPDQPVEVTEAFTAEIDGVPQISAGATVFRNEDNDLREAYNAELEKIVNDPERFEEIVGEFGFSDAERPAEGLTVEMFCDGSDESLTEANDIQNAKGSGEDSDSGDDAGATSED</sequence>